<feature type="coiled-coil region" evidence="1">
    <location>
        <begin position="8"/>
        <end position="56"/>
    </location>
</feature>
<evidence type="ECO:0000256" key="1">
    <source>
        <dbReference type="SAM" id="Coils"/>
    </source>
</evidence>
<protein>
    <submittedName>
        <fullName evidence="2">Uncharacterized protein</fullName>
    </submittedName>
</protein>
<dbReference type="EMBL" id="JAIWYP010000010">
    <property type="protein sequence ID" value="KAH3755750.1"/>
    <property type="molecule type" value="Genomic_DNA"/>
</dbReference>
<comment type="caution">
    <text evidence="2">The sequence shown here is derived from an EMBL/GenBank/DDBJ whole genome shotgun (WGS) entry which is preliminary data.</text>
</comment>
<reference evidence="2" key="2">
    <citation type="submission" date="2020-11" db="EMBL/GenBank/DDBJ databases">
        <authorList>
            <person name="McCartney M.A."/>
            <person name="Auch B."/>
            <person name="Kono T."/>
            <person name="Mallez S."/>
            <person name="Becker A."/>
            <person name="Gohl D.M."/>
            <person name="Silverstein K.A.T."/>
            <person name="Koren S."/>
            <person name="Bechman K.B."/>
            <person name="Herman A."/>
            <person name="Abrahante J.E."/>
            <person name="Garbe J."/>
        </authorList>
    </citation>
    <scope>NUCLEOTIDE SEQUENCE</scope>
    <source>
        <strain evidence="2">Duluth1</strain>
        <tissue evidence="2">Whole animal</tissue>
    </source>
</reference>
<keyword evidence="3" id="KW-1185">Reference proteome</keyword>
<dbReference type="Proteomes" id="UP000828390">
    <property type="component" value="Unassembled WGS sequence"/>
</dbReference>
<organism evidence="2 3">
    <name type="scientific">Dreissena polymorpha</name>
    <name type="common">Zebra mussel</name>
    <name type="synonym">Mytilus polymorpha</name>
    <dbReference type="NCBI Taxonomy" id="45954"/>
    <lineage>
        <taxon>Eukaryota</taxon>
        <taxon>Metazoa</taxon>
        <taxon>Spiralia</taxon>
        <taxon>Lophotrochozoa</taxon>
        <taxon>Mollusca</taxon>
        <taxon>Bivalvia</taxon>
        <taxon>Autobranchia</taxon>
        <taxon>Heteroconchia</taxon>
        <taxon>Euheterodonta</taxon>
        <taxon>Imparidentia</taxon>
        <taxon>Neoheterodontei</taxon>
        <taxon>Myida</taxon>
        <taxon>Dreissenoidea</taxon>
        <taxon>Dreissenidae</taxon>
        <taxon>Dreissena</taxon>
    </lineage>
</organism>
<proteinExistence type="predicted"/>
<evidence type="ECO:0000313" key="3">
    <source>
        <dbReference type="Proteomes" id="UP000828390"/>
    </source>
</evidence>
<keyword evidence="1" id="KW-0175">Coiled coil</keyword>
<name>A0A9D4DWV2_DREPO</name>
<accession>A0A9D4DWV2</accession>
<reference evidence="2" key="1">
    <citation type="journal article" date="2019" name="bioRxiv">
        <title>The Genome of the Zebra Mussel, Dreissena polymorpha: A Resource for Invasive Species Research.</title>
        <authorList>
            <person name="McCartney M.A."/>
            <person name="Auch B."/>
            <person name="Kono T."/>
            <person name="Mallez S."/>
            <person name="Zhang Y."/>
            <person name="Obille A."/>
            <person name="Becker A."/>
            <person name="Abrahante J.E."/>
            <person name="Garbe J."/>
            <person name="Badalamenti J.P."/>
            <person name="Herman A."/>
            <person name="Mangelson H."/>
            <person name="Liachko I."/>
            <person name="Sullivan S."/>
            <person name="Sone E.D."/>
            <person name="Koren S."/>
            <person name="Silverstein K.A.T."/>
            <person name="Beckman K.B."/>
            <person name="Gohl D.M."/>
        </authorList>
    </citation>
    <scope>NUCLEOTIDE SEQUENCE</scope>
    <source>
        <strain evidence="2">Duluth1</strain>
        <tissue evidence="2">Whole animal</tissue>
    </source>
</reference>
<gene>
    <name evidence="2" type="ORF">DPMN_190449</name>
</gene>
<dbReference type="AlphaFoldDB" id="A0A9D4DWV2"/>
<sequence>MGSATERNILIEVKSKRLKEELEKEEETNTVAAKYLEEINNEIEMDLKSLEKINLEFQAAGNYEISCNK</sequence>
<evidence type="ECO:0000313" key="2">
    <source>
        <dbReference type="EMBL" id="KAH3755750.1"/>
    </source>
</evidence>